<accession>A0A8X6R057</accession>
<feature type="region of interest" description="Disordered" evidence="1">
    <location>
        <begin position="1"/>
        <end position="60"/>
    </location>
</feature>
<sequence length="60" mass="6723">KPTTIQLPIHLTKPKPKPQTNSDLSTPSIQPSKMNQLPRTCQPKTNFQTTLPSPPNYEPD</sequence>
<proteinExistence type="predicted"/>
<evidence type="ECO:0000313" key="2">
    <source>
        <dbReference type="EMBL" id="GFU62565.1"/>
    </source>
</evidence>
<evidence type="ECO:0000313" key="3">
    <source>
        <dbReference type="Proteomes" id="UP000887013"/>
    </source>
</evidence>
<name>A0A8X6R057_NEPPI</name>
<comment type="caution">
    <text evidence="2">The sequence shown here is derived from an EMBL/GenBank/DDBJ whole genome shotgun (WGS) entry which is preliminary data.</text>
</comment>
<protein>
    <submittedName>
        <fullName evidence="2">Uncharacterized protein</fullName>
    </submittedName>
</protein>
<gene>
    <name evidence="2" type="ORF">NPIL_693561</name>
</gene>
<reference evidence="2" key="1">
    <citation type="submission" date="2020-08" db="EMBL/GenBank/DDBJ databases">
        <title>Multicomponent nature underlies the extraordinary mechanical properties of spider dragline silk.</title>
        <authorList>
            <person name="Kono N."/>
            <person name="Nakamura H."/>
            <person name="Mori M."/>
            <person name="Yoshida Y."/>
            <person name="Ohtoshi R."/>
            <person name="Malay A.D."/>
            <person name="Moran D.A.P."/>
            <person name="Tomita M."/>
            <person name="Numata K."/>
            <person name="Arakawa K."/>
        </authorList>
    </citation>
    <scope>NUCLEOTIDE SEQUENCE</scope>
</reference>
<feature type="non-terminal residue" evidence="2">
    <location>
        <position position="1"/>
    </location>
</feature>
<dbReference type="Proteomes" id="UP000887013">
    <property type="component" value="Unassembled WGS sequence"/>
</dbReference>
<organism evidence="2 3">
    <name type="scientific">Nephila pilipes</name>
    <name type="common">Giant wood spider</name>
    <name type="synonym">Nephila maculata</name>
    <dbReference type="NCBI Taxonomy" id="299642"/>
    <lineage>
        <taxon>Eukaryota</taxon>
        <taxon>Metazoa</taxon>
        <taxon>Ecdysozoa</taxon>
        <taxon>Arthropoda</taxon>
        <taxon>Chelicerata</taxon>
        <taxon>Arachnida</taxon>
        <taxon>Araneae</taxon>
        <taxon>Araneomorphae</taxon>
        <taxon>Entelegynae</taxon>
        <taxon>Araneoidea</taxon>
        <taxon>Nephilidae</taxon>
        <taxon>Nephila</taxon>
    </lineage>
</organism>
<feature type="compositionally biased region" description="Polar residues" evidence="1">
    <location>
        <begin position="18"/>
        <end position="51"/>
    </location>
</feature>
<dbReference type="AlphaFoldDB" id="A0A8X6R057"/>
<evidence type="ECO:0000256" key="1">
    <source>
        <dbReference type="SAM" id="MobiDB-lite"/>
    </source>
</evidence>
<dbReference type="EMBL" id="BMAW01041156">
    <property type="protein sequence ID" value="GFU62565.1"/>
    <property type="molecule type" value="Genomic_DNA"/>
</dbReference>
<keyword evidence="3" id="KW-1185">Reference proteome</keyword>